<dbReference type="Gene3D" id="3.40.50.12780">
    <property type="entry name" value="N-terminal domain of ligase-like"/>
    <property type="match status" value="1"/>
</dbReference>
<reference evidence="3" key="1">
    <citation type="submission" date="2019-02" db="EMBL/GenBank/DDBJ databases">
        <authorList>
            <person name="Li S.-H."/>
        </authorList>
    </citation>
    <scope>NUCLEOTIDE SEQUENCE</scope>
    <source>
        <strain evidence="3">IMCC8485</strain>
    </source>
</reference>
<evidence type="ECO:0000313" key="4">
    <source>
        <dbReference type="Proteomes" id="UP001143307"/>
    </source>
</evidence>
<evidence type="ECO:0000259" key="1">
    <source>
        <dbReference type="Pfam" id="PF00501"/>
    </source>
</evidence>
<proteinExistence type="predicted"/>
<dbReference type="CDD" id="cd17631">
    <property type="entry name" value="FACL_FadD13-like"/>
    <property type="match status" value="1"/>
</dbReference>
<dbReference type="EMBL" id="SHNP01000002">
    <property type="protein sequence ID" value="MCX2973057.1"/>
    <property type="molecule type" value="Genomic_DNA"/>
</dbReference>
<dbReference type="PANTHER" id="PTHR43767:SF1">
    <property type="entry name" value="NONRIBOSOMAL PEPTIDE SYNTHASE PES1 (EUROFUNG)-RELATED"/>
    <property type="match status" value="1"/>
</dbReference>
<dbReference type="InterPro" id="IPR050237">
    <property type="entry name" value="ATP-dep_AMP-bd_enzyme"/>
</dbReference>
<protein>
    <submittedName>
        <fullName evidence="3">Long-chain-fatty-acid--CoA ligase</fullName>
    </submittedName>
</protein>
<feature type="domain" description="AMP-binding enzyme C-terminal" evidence="2">
    <location>
        <begin position="440"/>
        <end position="515"/>
    </location>
</feature>
<comment type="caution">
    <text evidence="3">The sequence shown here is derived from an EMBL/GenBank/DDBJ whole genome shotgun (WGS) entry which is preliminary data.</text>
</comment>
<dbReference type="GO" id="GO:0016874">
    <property type="term" value="F:ligase activity"/>
    <property type="evidence" value="ECO:0007669"/>
    <property type="project" value="UniProtKB-KW"/>
</dbReference>
<keyword evidence="3" id="KW-0436">Ligase</keyword>
<dbReference type="NCBIfam" id="NF004837">
    <property type="entry name" value="PRK06187.1"/>
    <property type="match status" value="1"/>
</dbReference>
<dbReference type="Proteomes" id="UP001143307">
    <property type="component" value="Unassembled WGS sequence"/>
</dbReference>
<dbReference type="InterPro" id="IPR020845">
    <property type="entry name" value="AMP-binding_CS"/>
</dbReference>
<dbReference type="InterPro" id="IPR042099">
    <property type="entry name" value="ANL_N_sf"/>
</dbReference>
<dbReference type="PROSITE" id="PS00455">
    <property type="entry name" value="AMP_BINDING"/>
    <property type="match status" value="1"/>
</dbReference>
<name>A0ABT3SSU4_9GAMM</name>
<evidence type="ECO:0000259" key="2">
    <source>
        <dbReference type="Pfam" id="PF13193"/>
    </source>
</evidence>
<dbReference type="InterPro" id="IPR045851">
    <property type="entry name" value="AMP-bd_C_sf"/>
</dbReference>
<gene>
    <name evidence="3" type="ORF">EYC87_05585</name>
</gene>
<dbReference type="InterPro" id="IPR025110">
    <property type="entry name" value="AMP-bd_C"/>
</dbReference>
<dbReference type="SUPFAM" id="SSF56801">
    <property type="entry name" value="Acetyl-CoA synthetase-like"/>
    <property type="match status" value="1"/>
</dbReference>
<sequence>MLALFAQRGDQYMLTNVGHLLTKRAAITPHREAFVEWERNRRFTFSELNTRSNQIASVLLTQGIKPGDRVATLLKNGIEFVESYFAIAKIGAVMVPVNWRLVSVEISYILKDSAASTLLFDAEFDNTVDELQSGKRGELPCQHWMRCSRGEAETPDWAQDYDELTATGDISEPTTGASGDDNLFIMYTSGTTGHPKGAVHSHDGMLWSQLTSMSTSDMRGDDRFLLALPMFHVGCLNPTSLLVHRGATGVIMRDLDMPGMFNCIDAEKISIFMAVPALLQFMLHAPEREQCDISSVRWIATGAAPVPVSLLDAWAKLGVSIHQAYGLTESCGPGTLLLPEDATSKVGSCGRPQMHTELKIIDARGKTIPMGSDEPGELLLAGRHMMKEYWNNPKATAEALIDGWLHTGDICTWDVEGFITICDRKKDMVISGGENIYPAELENVLAACPDVQEAAVIGIPSVKWGETPLALVVAATGASPTNETLKQWCKDHLAGYKVPQLYKIVDHLPRNPSGKLLKPKLREQYPGPAPF</sequence>
<dbReference type="Gene3D" id="3.30.300.30">
    <property type="match status" value="1"/>
</dbReference>
<dbReference type="InterPro" id="IPR000873">
    <property type="entry name" value="AMP-dep_synth/lig_dom"/>
</dbReference>
<dbReference type="PANTHER" id="PTHR43767">
    <property type="entry name" value="LONG-CHAIN-FATTY-ACID--COA LIGASE"/>
    <property type="match status" value="1"/>
</dbReference>
<organism evidence="3 4">
    <name type="scientific">Candidatus Seongchinamella marina</name>
    <dbReference type="NCBI Taxonomy" id="2518990"/>
    <lineage>
        <taxon>Bacteria</taxon>
        <taxon>Pseudomonadati</taxon>
        <taxon>Pseudomonadota</taxon>
        <taxon>Gammaproteobacteria</taxon>
        <taxon>Cellvibrionales</taxon>
        <taxon>Halieaceae</taxon>
        <taxon>Seongchinamella</taxon>
    </lineage>
</organism>
<feature type="domain" description="AMP-dependent synthetase/ligase" evidence="1">
    <location>
        <begin position="22"/>
        <end position="390"/>
    </location>
</feature>
<dbReference type="Pfam" id="PF00501">
    <property type="entry name" value="AMP-binding"/>
    <property type="match status" value="1"/>
</dbReference>
<accession>A0ABT3SSU4</accession>
<keyword evidence="4" id="KW-1185">Reference proteome</keyword>
<dbReference type="Pfam" id="PF13193">
    <property type="entry name" value="AMP-binding_C"/>
    <property type="match status" value="1"/>
</dbReference>
<evidence type="ECO:0000313" key="3">
    <source>
        <dbReference type="EMBL" id="MCX2973057.1"/>
    </source>
</evidence>